<feature type="compositionally biased region" description="Basic and acidic residues" evidence="1">
    <location>
        <begin position="13"/>
        <end position="27"/>
    </location>
</feature>
<reference evidence="4" key="1">
    <citation type="submission" date="2024-09" db="EMBL/GenBank/DDBJ databases">
        <authorList>
            <person name="Sun Q."/>
        </authorList>
    </citation>
    <scope>NUCLEOTIDE SEQUENCE [LARGE SCALE GENOMIC DNA]</scope>
    <source>
        <strain evidence="4">JCM 31273</strain>
    </source>
</reference>
<feature type="compositionally biased region" description="Low complexity" evidence="1">
    <location>
        <begin position="119"/>
        <end position="137"/>
    </location>
</feature>
<dbReference type="AlphaFoldDB" id="A0ABD5MFN2"/>
<dbReference type="GeneID" id="67211980"/>
<feature type="compositionally biased region" description="Acidic residues" evidence="1">
    <location>
        <begin position="1"/>
        <end position="12"/>
    </location>
</feature>
<name>A0ABD5MFN2_9EURY</name>
<feature type="domain" description="DUF7322" evidence="3">
    <location>
        <begin position="45"/>
        <end position="104"/>
    </location>
</feature>
<evidence type="ECO:0000313" key="5">
    <source>
        <dbReference type="Proteomes" id="UP001589595"/>
    </source>
</evidence>
<keyword evidence="5" id="KW-1185">Reference proteome</keyword>
<dbReference type="InterPro" id="IPR055746">
    <property type="entry name" value="DUF7322"/>
</dbReference>
<dbReference type="Proteomes" id="UP001589595">
    <property type="component" value="Unassembled WGS sequence"/>
</dbReference>
<sequence>MLGEDDEDGELFDLERQAGDAEEHGPRVDIPSVDDPSDSLPDPSTVDPAIQRAFVTAVVYANVALLGVSLGLMLVGFRGDWRLGGASIAIGVLAGVRLYQTVRSFKQRDTDEDADAGTDGDAPAGTDGDATAAADAASDIDDATGGDDGVADASTAATPGSEDR</sequence>
<keyword evidence="2" id="KW-1133">Transmembrane helix</keyword>
<evidence type="ECO:0000259" key="3">
    <source>
        <dbReference type="Pfam" id="PF24008"/>
    </source>
</evidence>
<dbReference type="EMBL" id="JBHMAJ010000001">
    <property type="protein sequence ID" value="MFB9822651.1"/>
    <property type="molecule type" value="Genomic_DNA"/>
</dbReference>
<dbReference type="RefSeq" id="WP_222921771.1">
    <property type="nucleotide sequence ID" value="NZ_CP082286.1"/>
</dbReference>
<organism evidence="4 5">
    <name type="scientific">Halobaculum roseum</name>
    <dbReference type="NCBI Taxonomy" id="2175149"/>
    <lineage>
        <taxon>Archaea</taxon>
        <taxon>Methanobacteriati</taxon>
        <taxon>Methanobacteriota</taxon>
        <taxon>Stenosarchaea group</taxon>
        <taxon>Halobacteria</taxon>
        <taxon>Halobacteriales</taxon>
        <taxon>Haloferacaceae</taxon>
        <taxon>Halobaculum</taxon>
    </lineage>
</organism>
<proteinExistence type="predicted"/>
<comment type="caution">
    <text evidence="4">The sequence shown here is derived from an EMBL/GenBank/DDBJ whole genome shotgun (WGS) entry which is preliminary data.</text>
</comment>
<accession>A0ABD5MFN2</accession>
<feature type="region of interest" description="Disordered" evidence="1">
    <location>
        <begin position="108"/>
        <end position="164"/>
    </location>
</feature>
<feature type="transmembrane region" description="Helical" evidence="2">
    <location>
        <begin position="81"/>
        <end position="99"/>
    </location>
</feature>
<protein>
    <recommendedName>
        <fullName evidence="3">DUF7322 domain-containing protein</fullName>
    </recommendedName>
</protein>
<evidence type="ECO:0000313" key="4">
    <source>
        <dbReference type="EMBL" id="MFB9822651.1"/>
    </source>
</evidence>
<feature type="region of interest" description="Disordered" evidence="1">
    <location>
        <begin position="1"/>
        <end position="43"/>
    </location>
</feature>
<evidence type="ECO:0000256" key="1">
    <source>
        <dbReference type="SAM" id="MobiDB-lite"/>
    </source>
</evidence>
<gene>
    <name evidence="4" type="ORF">ACFFOL_00425</name>
</gene>
<evidence type="ECO:0000256" key="2">
    <source>
        <dbReference type="SAM" id="Phobius"/>
    </source>
</evidence>
<keyword evidence="2" id="KW-0812">Transmembrane</keyword>
<dbReference type="Pfam" id="PF24008">
    <property type="entry name" value="DUF7322"/>
    <property type="match status" value="1"/>
</dbReference>
<feature type="transmembrane region" description="Helical" evidence="2">
    <location>
        <begin position="53"/>
        <end position="75"/>
    </location>
</feature>
<feature type="compositionally biased region" description="Low complexity" evidence="1">
    <location>
        <begin position="28"/>
        <end position="43"/>
    </location>
</feature>
<keyword evidence="2" id="KW-0472">Membrane</keyword>